<keyword evidence="3" id="KW-1185">Reference proteome</keyword>
<reference evidence="3" key="1">
    <citation type="submission" date="2016-10" db="EMBL/GenBank/DDBJ databases">
        <authorList>
            <person name="Varghese N."/>
            <person name="Submissions S."/>
        </authorList>
    </citation>
    <scope>NUCLEOTIDE SEQUENCE [LARGE SCALE GENOMIC DNA]</scope>
    <source>
        <strain evidence="3">S9</strain>
    </source>
</reference>
<keyword evidence="1" id="KW-0812">Transmembrane</keyword>
<dbReference type="Proteomes" id="UP000198571">
    <property type="component" value="Unassembled WGS sequence"/>
</dbReference>
<feature type="transmembrane region" description="Helical" evidence="1">
    <location>
        <begin position="20"/>
        <end position="38"/>
    </location>
</feature>
<dbReference type="AlphaFoldDB" id="A0A1H9US97"/>
<dbReference type="RefSeq" id="WP_093052043.1">
    <property type="nucleotide sequence ID" value="NZ_FOGT01000008.1"/>
</dbReference>
<proteinExistence type="predicted"/>
<keyword evidence="1" id="KW-0472">Membrane</keyword>
<gene>
    <name evidence="2" type="ORF">SAMN05518684_108137</name>
</gene>
<keyword evidence="1" id="KW-1133">Transmembrane helix</keyword>
<dbReference type="EMBL" id="FOGT01000008">
    <property type="protein sequence ID" value="SES12266.1"/>
    <property type="molecule type" value="Genomic_DNA"/>
</dbReference>
<evidence type="ECO:0000313" key="2">
    <source>
        <dbReference type="EMBL" id="SES12266.1"/>
    </source>
</evidence>
<evidence type="ECO:0000313" key="3">
    <source>
        <dbReference type="Proteomes" id="UP000198571"/>
    </source>
</evidence>
<evidence type="ECO:0000256" key="1">
    <source>
        <dbReference type="SAM" id="Phobius"/>
    </source>
</evidence>
<sequence length="73" mass="8268">MGFWDDFYKSGKDQSEWAPFKGGVGTMIVLFVIFLIANGFSVSLVIWTVVGIVASFVLNVLTIRYRIGKRYNK</sequence>
<accession>A0A1H9US97</accession>
<protein>
    <submittedName>
        <fullName evidence="2">Uncharacterized protein</fullName>
    </submittedName>
</protein>
<organism evidence="2 3">
    <name type="scientific">Salipaludibacillus aurantiacus</name>
    <dbReference type="NCBI Taxonomy" id="1601833"/>
    <lineage>
        <taxon>Bacteria</taxon>
        <taxon>Bacillati</taxon>
        <taxon>Bacillota</taxon>
        <taxon>Bacilli</taxon>
        <taxon>Bacillales</taxon>
        <taxon>Bacillaceae</taxon>
    </lineage>
</organism>
<name>A0A1H9US97_9BACI</name>